<dbReference type="SUPFAM" id="SSF53738">
    <property type="entry name" value="Phosphoglucomutase, first 3 domains"/>
    <property type="match status" value="3"/>
</dbReference>
<feature type="domain" description="Alpha-D-phosphohexomutase alpha/beta/alpha" evidence="11">
    <location>
        <begin position="162"/>
        <end position="259"/>
    </location>
</feature>
<dbReference type="PANTHER" id="PTHR42946">
    <property type="entry name" value="PHOSPHOHEXOSE MUTASE"/>
    <property type="match status" value="1"/>
</dbReference>
<evidence type="ECO:0000259" key="10">
    <source>
        <dbReference type="Pfam" id="PF02878"/>
    </source>
</evidence>
<evidence type="ECO:0000259" key="9">
    <source>
        <dbReference type="Pfam" id="PF00408"/>
    </source>
</evidence>
<dbReference type="InterPro" id="IPR005841">
    <property type="entry name" value="Alpha-D-phosphohexomutase_SF"/>
</dbReference>
<feature type="binding site" evidence="6">
    <location>
        <position position="248"/>
    </location>
    <ligand>
        <name>Mg(2+)</name>
        <dbReference type="ChEBI" id="CHEBI:18420"/>
    </ligand>
</feature>
<keyword evidence="5 6" id="KW-0413">Isomerase</keyword>
<evidence type="ECO:0000259" key="12">
    <source>
        <dbReference type="Pfam" id="PF02880"/>
    </source>
</evidence>
<evidence type="ECO:0000313" key="14">
    <source>
        <dbReference type="Proteomes" id="UP001524642"/>
    </source>
</evidence>
<feature type="modified residue" description="Phosphoserine" evidence="6">
    <location>
        <position position="105"/>
    </location>
</feature>
<dbReference type="Gene3D" id="3.30.310.50">
    <property type="entry name" value="Alpha-D-phosphohexomutase, C-terminal domain"/>
    <property type="match status" value="1"/>
</dbReference>
<comment type="catalytic activity">
    <reaction evidence="6 8">
        <text>alpha-D-glucosamine 1-phosphate = D-glucosamine 6-phosphate</text>
        <dbReference type="Rhea" id="RHEA:23424"/>
        <dbReference type="ChEBI" id="CHEBI:58516"/>
        <dbReference type="ChEBI" id="CHEBI:58725"/>
        <dbReference type="EC" id="5.4.2.10"/>
    </reaction>
</comment>
<dbReference type="EMBL" id="JANJOU010000006">
    <property type="protein sequence ID" value="MCR0982217.1"/>
    <property type="molecule type" value="Genomic_DNA"/>
</dbReference>
<accession>A0ABT1X4X2</accession>
<dbReference type="RefSeq" id="WP_257715890.1">
    <property type="nucleotide sequence ID" value="NZ_JANJOU010000006.1"/>
</dbReference>
<feature type="binding site" evidence="6">
    <location>
        <position position="246"/>
    </location>
    <ligand>
        <name>Mg(2+)</name>
        <dbReference type="ChEBI" id="CHEBI:18420"/>
    </ligand>
</feature>
<evidence type="ECO:0000256" key="7">
    <source>
        <dbReference type="RuleBase" id="RU004326"/>
    </source>
</evidence>
<dbReference type="Pfam" id="PF00408">
    <property type="entry name" value="PGM_PMM_IV"/>
    <property type="match status" value="1"/>
</dbReference>
<comment type="function">
    <text evidence="6 8">Catalyzes the conversion of glucosamine-6-phosphate to glucosamine-1-phosphate.</text>
</comment>
<proteinExistence type="inferred from homology"/>
<keyword evidence="4 6" id="KW-0460">Magnesium</keyword>
<sequence>MADGARRLFGTDGIRGVANRAPMDAVTALRLGQAAGRFFNRGQHRHRVVIGKDTRLSGYMLEPALTAGFVGAGMDVVLVGPLPTPAIALLTRSLRADLGVMVSASHNPYQDNGIKLFGPDGLKLSDAQEEAIEALMAGDLASALAAPAKLGRASRLEDAPGRYIEAVKASFPRGRSLEGLRIVVDCANGAAYKVAPTVLWELGAEVVPVGVAPDGFNINDGCGSTAPGALATLVRERRADLGIALDGDADRLVLVDETGAVVDGDQILALIASSWAQQGRLRGGEVVATVMSNLGLERFLHRKRLKLHRTKVGDRYVGEAMRERGCNLGGEQSGHVILSDHGTTGDGLVAALQVLSVLVEEGRPASEVLRRFEPLPQKLVNVRHAGGTPLADPRVEEAIAAAEAELGARGRVLIRPSGTEPLIRVMVEAEDDSLVDSLTERLAGVIRAAAASPAKVAAE</sequence>
<dbReference type="InterPro" id="IPR005845">
    <property type="entry name" value="A-D-PHexomutase_a/b/a-II"/>
</dbReference>
<dbReference type="NCBIfam" id="TIGR01455">
    <property type="entry name" value="glmM"/>
    <property type="match status" value="1"/>
</dbReference>
<dbReference type="CDD" id="cd05802">
    <property type="entry name" value="GlmM"/>
    <property type="match status" value="1"/>
</dbReference>
<protein>
    <recommendedName>
        <fullName evidence="6 8">Phosphoglucosamine mutase</fullName>
        <ecNumber evidence="6 8">5.4.2.10</ecNumber>
    </recommendedName>
</protein>
<keyword evidence="14" id="KW-1185">Reference proteome</keyword>
<evidence type="ECO:0000256" key="4">
    <source>
        <dbReference type="ARBA" id="ARBA00022842"/>
    </source>
</evidence>
<feature type="binding site" evidence="6">
    <location>
        <position position="250"/>
    </location>
    <ligand>
        <name>Mg(2+)</name>
        <dbReference type="ChEBI" id="CHEBI:18420"/>
    </ligand>
</feature>
<evidence type="ECO:0000256" key="2">
    <source>
        <dbReference type="ARBA" id="ARBA00022553"/>
    </source>
</evidence>
<dbReference type="InterPro" id="IPR005846">
    <property type="entry name" value="A-D-PHexomutase_a/b/a-III"/>
</dbReference>
<keyword evidence="2 6" id="KW-0597">Phosphoprotein</keyword>
<dbReference type="PANTHER" id="PTHR42946:SF1">
    <property type="entry name" value="PHOSPHOGLUCOMUTASE (ALPHA-D-GLUCOSE-1,6-BISPHOSPHATE-DEPENDENT)"/>
    <property type="match status" value="1"/>
</dbReference>
<dbReference type="InterPro" id="IPR006352">
    <property type="entry name" value="GlmM_bact"/>
</dbReference>
<dbReference type="Pfam" id="PF02879">
    <property type="entry name" value="PGM_PMM_II"/>
    <property type="match status" value="1"/>
</dbReference>
<gene>
    <name evidence="6 13" type="primary">glmM</name>
    <name evidence="13" type="ORF">NRP21_09175</name>
</gene>
<dbReference type="InterPro" id="IPR036900">
    <property type="entry name" value="A-D-PHexomutase_C_sf"/>
</dbReference>
<name>A0ABT1X4X2_9PROT</name>
<feature type="domain" description="Alpha-D-phosphohexomutase C-terminal" evidence="9">
    <location>
        <begin position="379"/>
        <end position="443"/>
    </location>
</feature>
<comment type="caution">
    <text evidence="13">The sequence shown here is derived from an EMBL/GenBank/DDBJ whole genome shotgun (WGS) entry which is preliminary data.</text>
</comment>
<dbReference type="PROSITE" id="PS00710">
    <property type="entry name" value="PGM_PMM"/>
    <property type="match status" value="1"/>
</dbReference>
<comment type="PTM">
    <text evidence="6">Activated by phosphorylation.</text>
</comment>
<dbReference type="Gene3D" id="3.40.120.10">
    <property type="entry name" value="Alpha-D-Glucose-1,6-Bisphosphate, subunit A, domain 3"/>
    <property type="match status" value="3"/>
</dbReference>
<dbReference type="InterPro" id="IPR016055">
    <property type="entry name" value="A-D-PHexomutase_a/b/a-I/II/III"/>
</dbReference>
<reference evidence="13 14" key="1">
    <citation type="submission" date="2022-06" db="EMBL/GenBank/DDBJ databases">
        <title>Roseomonas CN29.</title>
        <authorList>
            <person name="Cheng Y."/>
            <person name="He X."/>
        </authorList>
    </citation>
    <scope>NUCLEOTIDE SEQUENCE [LARGE SCALE GENOMIC DNA]</scope>
    <source>
        <strain evidence="13 14">CN29</strain>
    </source>
</reference>
<dbReference type="HAMAP" id="MF_01554_B">
    <property type="entry name" value="GlmM_B"/>
    <property type="match status" value="1"/>
</dbReference>
<dbReference type="InterPro" id="IPR016066">
    <property type="entry name" value="A-D-PHexomutase_CS"/>
</dbReference>
<keyword evidence="3 6" id="KW-0479">Metal-binding</keyword>
<evidence type="ECO:0000256" key="1">
    <source>
        <dbReference type="ARBA" id="ARBA00010231"/>
    </source>
</evidence>
<dbReference type="SUPFAM" id="SSF55957">
    <property type="entry name" value="Phosphoglucomutase, C-terminal domain"/>
    <property type="match status" value="1"/>
</dbReference>
<feature type="active site" description="Phosphoserine intermediate" evidence="6">
    <location>
        <position position="105"/>
    </location>
</feature>
<dbReference type="InterPro" id="IPR050060">
    <property type="entry name" value="Phosphoglucosamine_mutase"/>
</dbReference>
<dbReference type="InterPro" id="IPR005844">
    <property type="entry name" value="A-D-PHexomutase_a/b/a-I"/>
</dbReference>
<evidence type="ECO:0000256" key="6">
    <source>
        <dbReference type="HAMAP-Rule" id="MF_01554"/>
    </source>
</evidence>
<feature type="domain" description="Alpha-D-phosphohexomutase alpha/beta/alpha" evidence="10">
    <location>
        <begin position="6"/>
        <end position="137"/>
    </location>
</feature>
<dbReference type="PRINTS" id="PR00509">
    <property type="entry name" value="PGMPMM"/>
</dbReference>
<evidence type="ECO:0000256" key="5">
    <source>
        <dbReference type="ARBA" id="ARBA00023235"/>
    </source>
</evidence>
<evidence type="ECO:0000313" key="13">
    <source>
        <dbReference type="EMBL" id="MCR0982217.1"/>
    </source>
</evidence>
<dbReference type="Pfam" id="PF02880">
    <property type="entry name" value="PGM_PMM_III"/>
    <property type="match status" value="1"/>
</dbReference>
<dbReference type="Pfam" id="PF02878">
    <property type="entry name" value="PGM_PMM_I"/>
    <property type="match status" value="1"/>
</dbReference>
<feature type="binding site" description="via phosphate group" evidence="6">
    <location>
        <position position="105"/>
    </location>
    <ligand>
        <name>Mg(2+)</name>
        <dbReference type="ChEBI" id="CHEBI:18420"/>
    </ligand>
</feature>
<evidence type="ECO:0000259" key="11">
    <source>
        <dbReference type="Pfam" id="PF02879"/>
    </source>
</evidence>
<dbReference type="GO" id="GO:0008966">
    <property type="term" value="F:phosphoglucosamine mutase activity"/>
    <property type="evidence" value="ECO:0007669"/>
    <property type="project" value="UniProtKB-EC"/>
</dbReference>
<feature type="domain" description="Alpha-D-phosphohexomutase alpha/beta/alpha" evidence="12">
    <location>
        <begin position="263"/>
        <end position="371"/>
    </location>
</feature>
<dbReference type="EC" id="5.4.2.10" evidence="6 8"/>
<organism evidence="13 14">
    <name type="scientific">Roseomonas populi</name>
    <dbReference type="NCBI Taxonomy" id="3121582"/>
    <lineage>
        <taxon>Bacteria</taxon>
        <taxon>Pseudomonadati</taxon>
        <taxon>Pseudomonadota</taxon>
        <taxon>Alphaproteobacteria</taxon>
        <taxon>Acetobacterales</taxon>
        <taxon>Roseomonadaceae</taxon>
        <taxon>Roseomonas</taxon>
    </lineage>
</organism>
<comment type="cofactor">
    <cofactor evidence="6">
        <name>Mg(2+)</name>
        <dbReference type="ChEBI" id="CHEBI:18420"/>
    </cofactor>
    <text evidence="6">Binds 1 Mg(2+) ion per subunit.</text>
</comment>
<dbReference type="InterPro" id="IPR005843">
    <property type="entry name" value="A-D-PHexomutase_C"/>
</dbReference>
<evidence type="ECO:0000256" key="3">
    <source>
        <dbReference type="ARBA" id="ARBA00022723"/>
    </source>
</evidence>
<dbReference type="NCBIfam" id="NF008139">
    <property type="entry name" value="PRK10887.1"/>
    <property type="match status" value="1"/>
</dbReference>
<evidence type="ECO:0000256" key="8">
    <source>
        <dbReference type="RuleBase" id="RU004327"/>
    </source>
</evidence>
<comment type="similarity">
    <text evidence="1 6 7">Belongs to the phosphohexose mutase family.</text>
</comment>
<dbReference type="Proteomes" id="UP001524642">
    <property type="component" value="Unassembled WGS sequence"/>
</dbReference>